<sequence>MGKFSASKDKLFRGLFMSHPKAGTHTTARRGKKRSARKINTTRIRKSSSHIFNWNLFDVPMVHLQPQVVLSTVTFWIAHHSSSSDPRARN</sequence>
<evidence type="ECO:0000313" key="2">
    <source>
        <dbReference type="Proteomes" id="UP000746747"/>
    </source>
</evidence>
<gene>
    <name evidence="1" type="ORF">CJOHNSTONI_LOCUS9940</name>
</gene>
<dbReference type="AlphaFoldDB" id="A0A8J2MCS9"/>
<evidence type="ECO:0000313" key="1">
    <source>
        <dbReference type="EMBL" id="CAG9540426.1"/>
    </source>
</evidence>
<proteinExistence type="predicted"/>
<comment type="caution">
    <text evidence="1">The sequence shown here is derived from an EMBL/GenBank/DDBJ whole genome shotgun (WGS) entry which is preliminary data.</text>
</comment>
<dbReference type="EMBL" id="CAKAEH010001955">
    <property type="protein sequence ID" value="CAG9540426.1"/>
    <property type="molecule type" value="Genomic_DNA"/>
</dbReference>
<dbReference type="Proteomes" id="UP000746747">
    <property type="component" value="Unassembled WGS sequence"/>
</dbReference>
<organism evidence="1 2">
    <name type="scientific">Cercopithifilaria johnstoni</name>
    <dbReference type="NCBI Taxonomy" id="2874296"/>
    <lineage>
        <taxon>Eukaryota</taxon>
        <taxon>Metazoa</taxon>
        <taxon>Ecdysozoa</taxon>
        <taxon>Nematoda</taxon>
        <taxon>Chromadorea</taxon>
        <taxon>Rhabditida</taxon>
        <taxon>Spirurina</taxon>
        <taxon>Spiruromorpha</taxon>
        <taxon>Filarioidea</taxon>
        <taxon>Onchocercidae</taxon>
        <taxon>Cercopithifilaria</taxon>
    </lineage>
</organism>
<keyword evidence="2" id="KW-1185">Reference proteome</keyword>
<name>A0A8J2MCS9_9BILA</name>
<protein>
    <submittedName>
        <fullName evidence="1">Uncharacterized protein</fullName>
    </submittedName>
</protein>
<accession>A0A8J2MCS9</accession>
<reference evidence="1" key="1">
    <citation type="submission" date="2021-09" db="EMBL/GenBank/DDBJ databases">
        <authorList>
            <consortium name="Pathogen Informatics"/>
        </authorList>
    </citation>
    <scope>NUCLEOTIDE SEQUENCE</scope>
</reference>